<feature type="non-terminal residue" evidence="2">
    <location>
        <position position="266"/>
    </location>
</feature>
<dbReference type="InterPro" id="IPR001736">
    <property type="entry name" value="PLipase_D/transphosphatidylase"/>
</dbReference>
<dbReference type="PROSITE" id="PS50035">
    <property type="entry name" value="PLD"/>
    <property type="match status" value="1"/>
</dbReference>
<dbReference type="InterPro" id="IPR025202">
    <property type="entry name" value="PLD-like_dom"/>
</dbReference>
<evidence type="ECO:0000259" key="1">
    <source>
        <dbReference type="PROSITE" id="PS50035"/>
    </source>
</evidence>
<sequence length="266" mass="29812">MTPSTLAESLSEIPTGVDVTVICSWRTDNLLFGSSKLETYELCQENGWSLRVDHDGMSRTIHLKAYIIDGQMAMIGSANMTGRGMRENIESLIPATLETHSTLADAIEESIAGSISVDNEVYSQFREHISSIPKPEEPEIPLLTVVHGAMELEILRQMPPQPTIDDILQLPSIRKALPVRGLRFGEIRGILRKNSSRGSAINTINDRTMELMHRIVESDSRFDIQKRYGTDCLVWKVHHILNQEIRGHLRPHIGKPLSQLGLDESL</sequence>
<dbReference type="EMBL" id="UINC01035956">
    <property type="protein sequence ID" value="SVB29178.1"/>
    <property type="molecule type" value="Genomic_DNA"/>
</dbReference>
<proteinExistence type="predicted"/>
<name>A0A382CSP6_9ZZZZ</name>
<dbReference type="Gene3D" id="3.30.870.10">
    <property type="entry name" value="Endonuclease Chain A"/>
    <property type="match status" value="1"/>
</dbReference>
<dbReference type="GO" id="GO:0003824">
    <property type="term" value="F:catalytic activity"/>
    <property type="evidence" value="ECO:0007669"/>
    <property type="project" value="InterPro"/>
</dbReference>
<organism evidence="2">
    <name type="scientific">marine metagenome</name>
    <dbReference type="NCBI Taxonomy" id="408172"/>
    <lineage>
        <taxon>unclassified sequences</taxon>
        <taxon>metagenomes</taxon>
        <taxon>ecological metagenomes</taxon>
    </lineage>
</organism>
<evidence type="ECO:0000313" key="2">
    <source>
        <dbReference type="EMBL" id="SVB29178.1"/>
    </source>
</evidence>
<feature type="domain" description="PLD phosphodiesterase" evidence="1">
    <location>
        <begin position="57"/>
        <end position="84"/>
    </location>
</feature>
<accession>A0A382CSP6</accession>
<protein>
    <recommendedName>
        <fullName evidence="1">PLD phosphodiesterase domain-containing protein</fullName>
    </recommendedName>
</protein>
<gene>
    <name evidence="2" type="ORF">METZ01_LOCUS182032</name>
</gene>
<dbReference type="SUPFAM" id="SSF56024">
    <property type="entry name" value="Phospholipase D/nuclease"/>
    <property type="match status" value="1"/>
</dbReference>
<dbReference type="AlphaFoldDB" id="A0A382CSP6"/>
<dbReference type="Pfam" id="PF13091">
    <property type="entry name" value="PLDc_2"/>
    <property type="match status" value="1"/>
</dbReference>
<reference evidence="2" key="1">
    <citation type="submission" date="2018-05" db="EMBL/GenBank/DDBJ databases">
        <authorList>
            <person name="Lanie J.A."/>
            <person name="Ng W.-L."/>
            <person name="Kazmierczak K.M."/>
            <person name="Andrzejewski T.M."/>
            <person name="Davidsen T.M."/>
            <person name="Wayne K.J."/>
            <person name="Tettelin H."/>
            <person name="Glass J.I."/>
            <person name="Rusch D."/>
            <person name="Podicherti R."/>
            <person name="Tsui H.-C.T."/>
            <person name="Winkler M.E."/>
        </authorList>
    </citation>
    <scope>NUCLEOTIDE SEQUENCE</scope>
</reference>